<organism evidence="1 2">
    <name type="scientific">Vineibacter terrae</name>
    <dbReference type="NCBI Taxonomy" id="2586908"/>
    <lineage>
        <taxon>Bacteria</taxon>
        <taxon>Pseudomonadati</taxon>
        <taxon>Pseudomonadota</taxon>
        <taxon>Alphaproteobacteria</taxon>
        <taxon>Hyphomicrobiales</taxon>
        <taxon>Vineibacter</taxon>
    </lineage>
</organism>
<dbReference type="OrthoDB" id="7859493at2"/>
<gene>
    <name evidence="1" type="ORF">FHP25_13240</name>
</gene>
<keyword evidence="2" id="KW-1185">Reference proteome</keyword>
<sequence>MVQPITKIEVASRQVATAIELVLSRSDIVSAHTLAFAARDILANLCQHRRIRVTFDDIFLACGPALERDLRFHLRKHYTFFKHADRDPDATLDLHDDRYTDFVLIECLERLKALGAYPPQCAFFPIWVQFCTPGMFMGGPARVLFEPMQQLIHLWRRDEQCVLGLMFSRLMQDRKSEAMALAASLDKTRRNDMRVLEAMFPAAMLMVQQMTQQAK</sequence>
<dbReference type="EMBL" id="VDUZ01000013">
    <property type="protein sequence ID" value="TXL75614.1"/>
    <property type="molecule type" value="Genomic_DNA"/>
</dbReference>
<dbReference type="AlphaFoldDB" id="A0A5C8PMD8"/>
<dbReference type="Proteomes" id="UP000321638">
    <property type="component" value="Unassembled WGS sequence"/>
</dbReference>
<accession>A0A5C8PMD8</accession>
<evidence type="ECO:0000313" key="2">
    <source>
        <dbReference type="Proteomes" id="UP000321638"/>
    </source>
</evidence>
<protein>
    <submittedName>
        <fullName evidence="1">Uncharacterized protein</fullName>
    </submittedName>
</protein>
<proteinExistence type="predicted"/>
<reference evidence="1 2" key="1">
    <citation type="submission" date="2019-06" db="EMBL/GenBank/DDBJ databases">
        <title>New taxonomy in bacterial strain CC-CFT640, isolated from vineyard.</title>
        <authorList>
            <person name="Lin S.-Y."/>
            <person name="Tsai C.-F."/>
            <person name="Young C.-C."/>
        </authorList>
    </citation>
    <scope>NUCLEOTIDE SEQUENCE [LARGE SCALE GENOMIC DNA]</scope>
    <source>
        <strain evidence="1 2">CC-CFT640</strain>
    </source>
</reference>
<dbReference type="RefSeq" id="WP_147847419.1">
    <property type="nucleotide sequence ID" value="NZ_VDUZ01000013.1"/>
</dbReference>
<comment type="caution">
    <text evidence="1">The sequence shown here is derived from an EMBL/GenBank/DDBJ whole genome shotgun (WGS) entry which is preliminary data.</text>
</comment>
<evidence type="ECO:0000313" key="1">
    <source>
        <dbReference type="EMBL" id="TXL75614.1"/>
    </source>
</evidence>
<name>A0A5C8PMD8_9HYPH</name>